<reference evidence="5 6" key="1">
    <citation type="submission" date="2023-12" db="EMBL/GenBank/DDBJ databases">
        <title>A high-quality genome assembly for Dillenia turbinata (Dilleniales).</title>
        <authorList>
            <person name="Chanderbali A."/>
        </authorList>
    </citation>
    <scope>NUCLEOTIDE SEQUENCE [LARGE SCALE GENOMIC DNA]</scope>
    <source>
        <strain evidence="5">LSX21</strain>
        <tissue evidence="5">Leaf</tissue>
    </source>
</reference>
<organism evidence="5 6">
    <name type="scientific">Dillenia turbinata</name>
    <dbReference type="NCBI Taxonomy" id="194707"/>
    <lineage>
        <taxon>Eukaryota</taxon>
        <taxon>Viridiplantae</taxon>
        <taxon>Streptophyta</taxon>
        <taxon>Embryophyta</taxon>
        <taxon>Tracheophyta</taxon>
        <taxon>Spermatophyta</taxon>
        <taxon>Magnoliopsida</taxon>
        <taxon>eudicotyledons</taxon>
        <taxon>Gunneridae</taxon>
        <taxon>Pentapetalae</taxon>
        <taxon>Dilleniales</taxon>
        <taxon>Dilleniaceae</taxon>
        <taxon>Dillenia</taxon>
    </lineage>
</organism>
<dbReference type="InterPro" id="IPR041715">
    <property type="entry name" value="HisRS-like_core"/>
</dbReference>
<dbReference type="AlphaFoldDB" id="A0AAN8WC81"/>
<dbReference type="InterPro" id="IPR004516">
    <property type="entry name" value="HisRS/HisZ"/>
</dbReference>
<gene>
    <name evidence="5" type="ORF">RJ641_024960</name>
</gene>
<dbReference type="PANTHER" id="PTHR43707:SF1">
    <property type="entry name" value="HISTIDINE--TRNA LIGASE, MITOCHONDRIAL-RELATED"/>
    <property type="match status" value="1"/>
</dbReference>
<sequence>ICVKERRGVKQKMDRQQGTEKRPSSSTGLTRLTHTRETNSLSSKNACDSLCPYSPLPTSHYPSFPFLSLSPNPNSRFSFFPSFPKTLTQNPSRTLSSLCSAQSECATENTGGRSGALSPPPIAEAVERIDVNPPKGTRDFPPEEMRLRSWLFQNFKEVSQQFGFEEVDFPVLESEALFIRKAGEEIRDQLFCFEDQGSHRVALRLELTPSLARLVIQKGYSVSLPLKWFAVGQC</sequence>
<feature type="domain" description="Class II Histidinyl-tRNA synthetase (HisRS)-like catalytic core" evidence="4">
    <location>
        <begin position="136"/>
        <end position="219"/>
    </location>
</feature>
<keyword evidence="6" id="KW-1185">Reference proteome</keyword>
<dbReference type="PANTHER" id="PTHR43707">
    <property type="entry name" value="HISTIDYL-TRNA SYNTHETASE"/>
    <property type="match status" value="1"/>
</dbReference>
<dbReference type="EMBL" id="JBAMMX010000003">
    <property type="protein sequence ID" value="KAK6943858.1"/>
    <property type="molecule type" value="Genomic_DNA"/>
</dbReference>
<comment type="caution">
    <text evidence="5">The sequence shown here is derived from an EMBL/GenBank/DDBJ whole genome shotgun (WGS) entry which is preliminary data.</text>
</comment>
<dbReference type="InterPro" id="IPR045864">
    <property type="entry name" value="aa-tRNA-synth_II/BPL/LPL"/>
</dbReference>
<dbReference type="SUPFAM" id="SSF55681">
    <property type="entry name" value="Class II aaRS and biotin synthetases"/>
    <property type="match status" value="1"/>
</dbReference>
<dbReference type="Gene3D" id="3.30.930.10">
    <property type="entry name" value="Bira Bifunctional Protein, Domain 2"/>
    <property type="match status" value="1"/>
</dbReference>
<evidence type="ECO:0000259" key="4">
    <source>
        <dbReference type="Pfam" id="PF13393"/>
    </source>
</evidence>
<evidence type="ECO:0000256" key="1">
    <source>
        <dbReference type="ARBA" id="ARBA00012815"/>
    </source>
</evidence>
<evidence type="ECO:0000313" key="5">
    <source>
        <dbReference type="EMBL" id="KAK6943858.1"/>
    </source>
</evidence>
<feature type="compositionally biased region" description="Basic and acidic residues" evidence="3">
    <location>
        <begin position="1"/>
        <end position="23"/>
    </location>
</feature>
<feature type="non-terminal residue" evidence="5">
    <location>
        <position position="1"/>
    </location>
</feature>
<dbReference type="EC" id="6.1.1.21" evidence="1"/>
<feature type="compositionally biased region" description="Polar residues" evidence="3">
    <location>
        <begin position="24"/>
        <end position="42"/>
    </location>
</feature>
<name>A0AAN8WC81_9MAGN</name>
<comment type="catalytic activity">
    <reaction evidence="2">
        <text>tRNA(His) + L-histidine + ATP = L-histidyl-tRNA(His) + AMP + diphosphate + H(+)</text>
        <dbReference type="Rhea" id="RHEA:17313"/>
        <dbReference type="Rhea" id="RHEA-COMP:9665"/>
        <dbReference type="Rhea" id="RHEA-COMP:9689"/>
        <dbReference type="ChEBI" id="CHEBI:15378"/>
        <dbReference type="ChEBI" id="CHEBI:30616"/>
        <dbReference type="ChEBI" id="CHEBI:33019"/>
        <dbReference type="ChEBI" id="CHEBI:57595"/>
        <dbReference type="ChEBI" id="CHEBI:78442"/>
        <dbReference type="ChEBI" id="CHEBI:78527"/>
        <dbReference type="ChEBI" id="CHEBI:456215"/>
        <dbReference type="EC" id="6.1.1.21"/>
    </reaction>
</comment>
<evidence type="ECO:0000313" key="6">
    <source>
        <dbReference type="Proteomes" id="UP001370490"/>
    </source>
</evidence>
<feature type="region of interest" description="Disordered" evidence="3">
    <location>
        <begin position="1"/>
        <end position="42"/>
    </location>
</feature>
<protein>
    <recommendedName>
        <fullName evidence="1">histidine--tRNA ligase</fullName>
        <ecNumber evidence="1">6.1.1.21</ecNumber>
    </recommendedName>
</protein>
<dbReference type="Proteomes" id="UP001370490">
    <property type="component" value="Unassembled WGS sequence"/>
</dbReference>
<evidence type="ECO:0000256" key="3">
    <source>
        <dbReference type="SAM" id="MobiDB-lite"/>
    </source>
</evidence>
<dbReference type="GO" id="GO:0006427">
    <property type="term" value="P:histidyl-tRNA aminoacylation"/>
    <property type="evidence" value="ECO:0007669"/>
    <property type="project" value="TreeGrafter"/>
</dbReference>
<dbReference type="Pfam" id="PF13393">
    <property type="entry name" value="tRNA-synt_His"/>
    <property type="match status" value="1"/>
</dbReference>
<accession>A0AAN8WC81</accession>
<evidence type="ECO:0000256" key="2">
    <source>
        <dbReference type="ARBA" id="ARBA00047639"/>
    </source>
</evidence>
<dbReference type="GO" id="GO:0004821">
    <property type="term" value="F:histidine-tRNA ligase activity"/>
    <property type="evidence" value="ECO:0007669"/>
    <property type="project" value="UniProtKB-EC"/>
</dbReference>
<dbReference type="GO" id="GO:0005737">
    <property type="term" value="C:cytoplasm"/>
    <property type="evidence" value="ECO:0007669"/>
    <property type="project" value="InterPro"/>
</dbReference>
<proteinExistence type="predicted"/>